<evidence type="ECO:0008006" key="7">
    <source>
        <dbReference type="Google" id="ProtNLM"/>
    </source>
</evidence>
<dbReference type="Gene3D" id="2.30.36.70">
    <property type="entry name" value="Actin, Chain A, domain 2"/>
    <property type="match status" value="1"/>
</dbReference>
<keyword evidence="3" id="KW-0547">Nucleotide-binding</keyword>
<evidence type="ECO:0000256" key="3">
    <source>
        <dbReference type="ARBA" id="ARBA00022741"/>
    </source>
</evidence>
<evidence type="ECO:0000256" key="2">
    <source>
        <dbReference type="ARBA" id="ARBA00022490"/>
    </source>
</evidence>
<keyword evidence="2" id="KW-0963">Cytoplasm</keyword>
<dbReference type="PRINTS" id="PR00190">
    <property type="entry name" value="ACTIN"/>
</dbReference>
<dbReference type="GO" id="GO:0005524">
    <property type="term" value="F:ATP binding"/>
    <property type="evidence" value="ECO:0007669"/>
    <property type="project" value="UniProtKB-KW"/>
</dbReference>
<dbReference type="Pfam" id="PF00022">
    <property type="entry name" value="Actin"/>
    <property type="match status" value="1"/>
</dbReference>
<proteinExistence type="predicted"/>
<reference evidence="6" key="1">
    <citation type="submission" date="2019-09" db="EMBL/GenBank/DDBJ databases">
        <authorList>
            <person name="Zhang L."/>
        </authorList>
    </citation>
    <scope>NUCLEOTIDE SEQUENCE</scope>
</reference>
<evidence type="ECO:0000256" key="4">
    <source>
        <dbReference type="ARBA" id="ARBA00022840"/>
    </source>
</evidence>
<evidence type="ECO:0000256" key="5">
    <source>
        <dbReference type="ARBA" id="ARBA00023212"/>
    </source>
</evidence>
<dbReference type="AlphaFoldDB" id="A0A5K1HQM6"/>
<dbReference type="EMBL" id="LR722249">
    <property type="protein sequence ID" value="VVW90005.1"/>
    <property type="molecule type" value="Genomic_DNA"/>
</dbReference>
<comment type="subcellular location">
    <subcellularLocation>
        <location evidence="1">Cytoplasm</location>
        <location evidence="1">Cytoskeleton</location>
    </subcellularLocation>
</comment>
<sequence length="99" mass="10847">MSIEKGTPVVIDNGSGMCKAGFSGNDAPSTSFPAIIGYPKYKLEMAGLGGKDVYVGEEAIAKKGILKLQYPLEHGVVKNWDEMTQVWHHCFYNELRVSP</sequence>
<evidence type="ECO:0000256" key="1">
    <source>
        <dbReference type="ARBA" id="ARBA00004245"/>
    </source>
</evidence>
<dbReference type="InterPro" id="IPR043129">
    <property type="entry name" value="ATPase_NBD"/>
</dbReference>
<evidence type="ECO:0000313" key="6">
    <source>
        <dbReference type="EMBL" id="VVW90005.1"/>
    </source>
</evidence>
<accession>A0A5K1HQM6</accession>
<dbReference type="PANTHER" id="PTHR11937">
    <property type="entry name" value="ACTIN"/>
    <property type="match status" value="1"/>
</dbReference>
<dbReference type="GO" id="GO:0005856">
    <property type="term" value="C:cytoskeleton"/>
    <property type="evidence" value="ECO:0007669"/>
    <property type="project" value="UniProtKB-SubCell"/>
</dbReference>
<keyword evidence="5" id="KW-0206">Cytoskeleton</keyword>
<dbReference type="InterPro" id="IPR004000">
    <property type="entry name" value="Actin"/>
</dbReference>
<gene>
    <name evidence="6" type="ORF">NYM_LOCUS30557</name>
</gene>
<dbReference type="Gene3D" id="3.30.420.40">
    <property type="match status" value="1"/>
</dbReference>
<protein>
    <recommendedName>
        <fullName evidence="7">Actin</fullName>
    </recommendedName>
</protein>
<dbReference type="SUPFAM" id="SSF53067">
    <property type="entry name" value="Actin-like ATPase domain"/>
    <property type="match status" value="1"/>
</dbReference>
<dbReference type="FunFam" id="3.30.420.40:FF:000148">
    <property type="entry name" value="Actin, alpha skeletal muscle"/>
    <property type="match status" value="1"/>
</dbReference>
<organism evidence="6">
    <name type="scientific">Nymphaea colorata</name>
    <name type="common">pocket water lily</name>
    <dbReference type="NCBI Taxonomy" id="210225"/>
    <lineage>
        <taxon>Eukaryota</taxon>
        <taxon>Viridiplantae</taxon>
        <taxon>Streptophyta</taxon>
        <taxon>Embryophyta</taxon>
        <taxon>Tracheophyta</taxon>
        <taxon>Spermatophyta</taxon>
        <taxon>Magnoliopsida</taxon>
        <taxon>Nymphaeales</taxon>
        <taxon>Nymphaeaceae</taxon>
        <taxon>Nymphaea</taxon>
    </lineage>
</organism>
<keyword evidence="4" id="KW-0067">ATP-binding</keyword>
<name>A0A5K1HQM6_9MAGN</name>